<dbReference type="Proteomes" id="UP000309550">
    <property type="component" value="Unassembled WGS sequence"/>
</dbReference>
<evidence type="ECO:0000313" key="2">
    <source>
        <dbReference type="Proteomes" id="UP000309550"/>
    </source>
</evidence>
<comment type="caution">
    <text evidence="1">The sequence shown here is derived from an EMBL/GenBank/DDBJ whole genome shotgun (WGS) entry which is preliminary data.</text>
</comment>
<dbReference type="OrthoDB" id="7859107at2"/>
<gene>
    <name evidence="1" type="ORF">FDT80_12685</name>
</gene>
<name>A0A5S3PIT1_9RHOB</name>
<organism evidence="1 2">
    <name type="scientific">Sulfitobacter sabulilitoris</name>
    <dbReference type="NCBI Taxonomy" id="2562655"/>
    <lineage>
        <taxon>Bacteria</taxon>
        <taxon>Pseudomonadati</taxon>
        <taxon>Pseudomonadota</taxon>
        <taxon>Alphaproteobacteria</taxon>
        <taxon>Rhodobacterales</taxon>
        <taxon>Roseobacteraceae</taxon>
        <taxon>Sulfitobacter</taxon>
    </lineage>
</organism>
<keyword evidence="2" id="KW-1185">Reference proteome</keyword>
<reference evidence="1 2" key="1">
    <citation type="submission" date="2019-05" db="EMBL/GenBank/DDBJ databases">
        <title>Sulfitobacter sabulilitoris sp. nov., isolated from a marine sand.</title>
        <authorList>
            <person name="Yoon J.-H."/>
        </authorList>
    </citation>
    <scope>NUCLEOTIDE SEQUENCE [LARGE SCALE GENOMIC DNA]</scope>
    <source>
        <strain evidence="1 2">HSMS-29</strain>
    </source>
</reference>
<proteinExistence type="predicted"/>
<protein>
    <submittedName>
        <fullName evidence="1">Uncharacterized protein</fullName>
    </submittedName>
</protein>
<accession>A0A5S3PIT1</accession>
<dbReference type="AlphaFoldDB" id="A0A5S3PIT1"/>
<evidence type="ECO:0000313" key="1">
    <source>
        <dbReference type="EMBL" id="TMM51895.1"/>
    </source>
</evidence>
<sequence>MVVIGLIVAFVLVVIFSRRGTRACRWRADRTGDKGALRKYRCAACGAEAFTATDGPPRDCKADVNRPRL</sequence>
<dbReference type="EMBL" id="VANS01000003">
    <property type="protein sequence ID" value="TMM51895.1"/>
    <property type="molecule type" value="Genomic_DNA"/>
</dbReference>